<keyword evidence="2" id="KW-1185">Reference proteome</keyword>
<evidence type="ECO:0008006" key="3">
    <source>
        <dbReference type="Google" id="ProtNLM"/>
    </source>
</evidence>
<comment type="caution">
    <text evidence="1">The sequence shown here is derived from an EMBL/GenBank/DDBJ whole genome shotgun (WGS) entry which is preliminary data.</text>
</comment>
<organism evidence="1 2">
    <name type="scientific">Hoeflea algicola</name>
    <dbReference type="NCBI Taxonomy" id="2983763"/>
    <lineage>
        <taxon>Bacteria</taxon>
        <taxon>Pseudomonadati</taxon>
        <taxon>Pseudomonadota</taxon>
        <taxon>Alphaproteobacteria</taxon>
        <taxon>Hyphomicrobiales</taxon>
        <taxon>Rhizobiaceae</taxon>
        <taxon>Hoeflea</taxon>
    </lineage>
</organism>
<sequence length="64" mass="7417">MKITDPINVRTAKLEAALARENQMIAAAIDAKQIGDGYWKKRWHIEQELRVVRSLRDVAREVWG</sequence>
<protein>
    <recommendedName>
        <fullName evidence="3">Transposase</fullName>
    </recommendedName>
</protein>
<dbReference type="RefSeq" id="WP_267656654.1">
    <property type="nucleotide sequence ID" value="NZ_JAOVZR010000004.1"/>
</dbReference>
<name>A0ABT3ZGI6_9HYPH</name>
<evidence type="ECO:0000313" key="1">
    <source>
        <dbReference type="EMBL" id="MCY0150909.1"/>
    </source>
</evidence>
<dbReference type="EMBL" id="JAOVZR010000004">
    <property type="protein sequence ID" value="MCY0150909.1"/>
    <property type="molecule type" value="Genomic_DNA"/>
</dbReference>
<dbReference type="Proteomes" id="UP001073227">
    <property type="component" value="Unassembled WGS sequence"/>
</dbReference>
<evidence type="ECO:0000313" key="2">
    <source>
        <dbReference type="Proteomes" id="UP001073227"/>
    </source>
</evidence>
<gene>
    <name evidence="1" type="ORF">OEG84_25215</name>
</gene>
<reference evidence="1" key="1">
    <citation type="submission" date="2022-10" db="EMBL/GenBank/DDBJ databases">
        <title>Hoeflea sp. G2-23, isolated from marine algae.</title>
        <authorList>
            <person name="Kristyanto S."/>
            <person name="Kim J.M."/>
            <person name="Jeon C.O."/>
        </authorList>
    </citation>
    <scope>NUCLEOTIDE SEQUENCE</scope>
    <source>
        <strain evidence="1">G2-23</strain>
    </source>
</reference>
<accession>A0ABT3ZGI6</accession>
<proteinExistence type="predicted"/>